<organism evidence="3 4">
    <name type="scientific">Amborella trichopoda</name>
    <dbReference type="NCBI Taxonomy" id="13333"/>
    <lineage>
        <taxon>Eukaryota</taxon>
        <taxon>Viridiplantae</taxon>
        <taxon>Streptophyta</taxon>
        <taxon>Embryophyta</taxon>
        <taxon>Tracheophyta</taxon>
        <taxon>Spermatophyta</taxon>
        <taxon>Magnoliopsida</taxon>
        <taxon>Amborellales</taxon>
        <taxon>Amborellaceae</taxon>
        <taxon>Amborella</taxon>
    </lineage>
</organism>
<keyword evidence="1" id="KW-0472">Membrane</keyword>
<proteinExistence type="predicted"/>
<dbReference type="Proteomes" id="UP000017836">
    <property type="component" value="Unassembled WGS sequence"/>
</dbReference>
<dbReference type="HOGENOM" id="CLU_2200507_0_0_1"/>
<protein>
    <submittedName>
        <fullName evidence="3">Uncharacterized protein</fullName>
    </submittedName>
</protein>
<evidence type="ECO:0000256" key="1">
    <source>
        <dbReference type="SAM" id="Phobius"/>
    </source>
</evidence>
<evidence type="ECO:0000313" key="3">
    <source>
        <dbReference type="EMBL" id="ERM97070.1"/>
    </source>
</evidence>
<evidence type="ECO:0000313" key="4">
    <source>
        <dbReference type="Proteomes" id="UP000017836"/>
    </source>
</evidence>
<keyword evidence="1" id="KW-0812">Transmembrane</keyword>
<dbReference type="Gramene" id="ERM97070">
    <property type="protein sequence ID" value="ERM97070"/>
    <property type="gene ID" value="AMTR_s00122p00116220"/>
</dbReference>
<keyword evidence="1" id="KW-1133">Transmembrane helix</keyword>
<name>W1NPR9_AMBTC</name>
<reference evidence="4" key="1">
    <citation type="journal article" date="2013" name="Science">
        <title>The Amborella genome and the evolution of flowering plants.</title>
        <authorList>
            <consortium name="Amborella Genome Project"/>
        </authorList>
    </citation>
    <scope>NUCLEOTIDE SEQUENCE [LARGE SCALE GENOMIC DNA]</scope>
</reference>
<dbReference type="PANTHER" id="PTHR34458">
    <property type="entry name" value="POLLEN OLE E 1 ALLERGEN AND EXTENSIN FAMILY PROTEIN-RELATED"/>
    <property type="match status" value="1"/>
</dbReference>
<keyword evidence="4" id="KW-1185">Reference proteome</keyword>
<sequence length="108" mass="11359">MATTLHSFLLVSLLLATTVSSTFGLMARNTDVLTVNIRGVLYCSVDGNLDPGAIGLGRVPVFLQCGPATATIALVLTDRTGAYFIAFSVLDAALFDPSACFIYILISL</sequence>
<keyword evidence="2" id="KW-0732">Signal</keyword>
<dbReference type="EMBL" id="KI396610">
    <property type="protein sequence ID" value="ERM97070.1"/>
    <property type="molecule type" value="Genomic_DNA"/>
</dbReference>
<dbReference type="PANTHER" id="PTHR34458:SF11">
    <property type="entry name" value="MD-2-RELATED LIPID-RECOGNITION DOMAIN-CONTAINING PROTEIN"/>
    <property type="match status" value="1"/>
</dbReference>
<dbReference type="AlphaFoldDB" id="W1NPR9"/>
<dbReference type="OMA" id="GAYFIAF"/>
<feature type="chain" id="PRO_5004806744" evidence="2">
    <location>
        <begin position="22"/>
        <end position="108"/>
    </location>
</feature>
<dbReference type="InterPro" id="IPR040404">
    <property type="entry name" value="Phylloplanin-like"/>
</dbReference>
<feature type="signal peptide" evidence="2">
    <location>
        <begin position="1"/>
        <end position="21"/>
    </location>
</feature>
<accession>W1NPR9</accession>
<gene>
    <name evidence="3" type="ORF">AMTR_s00122p00116220</name>
</gene>
<evidence type="ECO:0000256" key="2">
    <source>
        <dbReference type="SAM" id="SignalP"/>
    </source>
</evidence>
<feature type="transmembrane region" description="Helical" evidence="1">
    <location>
        <begin position="82"/>
        <end position="106"/>
    </location>
</feature>